<dbReference type="SUPFAM" id="SSF53790">
    <property type="entry name" value="Tetrapyrrole methylase"/>
    <property type="match status" value="1"/>
</dbReference>
<evidence type="ECO:0000313" key="13">
    <source>
        <dbReference type="Proteomes" id="UP001590951"/>
    </source>
</evidence>
<dbReference type="SUPFAM" id="SSF75615">
    <property type="entry name" value="Siroheme synthase middle domains-like"/>
    <property type="match status" value="1"/>
</dbReference>
<evidence type="ECO:0000256" key="8">
    <source>
        <dbReference type="RuleBase" id="RU003960"/>
    </source>
</evidence>
<evidence type="ECO:0000256" key="5">
    <source>
        <dbReference type="ARBA" id="ARBA00023002"/>
    </source>
</evidence>
<keyword evidence="5" id="KW-0560">Oxidoreductase</keyword>
<accession>A0ABR4BBK3</accession>
<dbReference type="InterPro" id="IPR036291">
    <property type="entry name" value="NAD(P)-bd_dom_sf"/>
</dbReference>
<dbReference type="InterPro" id="IPR014776">
    <property type="entry name" value="4pyrrole_Mease_sub2"/>
</dbReference>
<dbReference type="InterPro" id="IPR012066">
    <property type="entry name" value="Met1_fungi"/>
</dbReference>
<dbReference type="Pfam" id="PF14823">
    <property type="entry name" value="Sirohm_synth_C"/>
    <property type="match status" value="1"/>
</dbReference>
<dbReference type="Pfam" id="PF00590">
    <property type="entry name" value="TP_methylase"/>
    <property type="match status" value="1"/>
</dbReference>
<protein>
    <recommendedName>
        <fullName evidence="1">precorrin-2 dehydrogenase</fullName>
        <ecNumber evidence="1">1.3.1.76</ecNumber>
    </recommendedName>
</protein>
<dbReference type="InterPro" id="IPR028281">
    <property type="entry name" value="Sirohaem_synthase_central"/>
</dbReference>
<dbReference type="PIRSF" id="PIRSF036555">
    <property type="entry name" value="SUMT_yeast"/>
    <property type="match status" value="1"/>
</dbReference>
<dbReference type="PANTHER" id="PTHR45790">
    <property type="entry name" value="SIROHEME SYNTHASE-RELATED"/>
    <property type="match status" value="1"/>
</dbReference>
<evidence type="ECO:0000259" key="9">
    <source>
        <dbReference type="Pfam" id="PF00590"/>
    </source>
</evidence>
<organism evidence="12 13">
    <name type="scientific">Lepraria finkii</name>
    <dbReference type="NCBI Taxonomy" id="1340010"/>
    <lineage>
        <taxon>Eukaryota</taxon>
        <taxon>Fungi</taxon>
        <taxon>Dikarya</taxon>
        <taxon>Ascomycota</taxon>
        <taxon>Pezizomycotina</taxon>
        <taxon>Lecanoromycetes</taxon>
        <taxon>OSLEUM clade</taxon>
        <taxon>Lecanoromycetidae</taxon>
        <taxon>Lecanorales</taxon>
        <taxon>Lecanorineae</taxon>
        <taxon>Stereocaulaceae</taxon>
        <taxon>Lepraria</taxon>
    </lineage>
</organism>
<evidence type="ECO:0000259" key="10">
    <source>
        <dbReference type="Pfam" id="PF14823"/>
    </source>
</evidence>
<name>A0ABR4BBK3_9LECA</name>
<sequence>MPSPLLTALDSEGHVPLIVGSNPLASARCARSSEVGAKPKIVAPANADVHYVLAKRIEKGEVEWIKEGLEDTHLTTLGRDEVDNVVDAVFVTSGGKSALSTHISTLCRRNRIPVNVVDAPNLCTFTLLSTHSDGPLQIGITTSGKGCKLASRIRREIASSLPPNFGTAVERLGTVRRRIWEEDHKTYQMDETTAEVEDDDATAQRPTFNRLISEFDQDAARTRRMRWLSQICEYWPLKRLASITDADIDTVLESYTTSSDLMPPPLDATSLDTRRRLRAQIILAGSGPGSPSLLTLATHRAIQRASVILADKLVPAPVLELIPRRTPVHIARKFPGNAEAAQEELLSLGLEALQKGHTVLRLKQGDPYIYGRGAEEYAFFREKGYTPIVLPGITSSLSAPLIAAIPPTHRSVADQVLICTGTGRKGAASDPPPYIPTQTVVFLMALHRLSSLVEALTGTISVPDAGTIDSKPKPWPRETPCAVIERASCPDQRVIRSTLQHVCAAVEEEGSRPPGLLVVGWSCEVLIDMKGKGLWIVEDGFAGFQGLESGFDSLSELVKGMETDVTLSNELSSGLPAVESAPLSVR</sequence>
<dbReference type="EMBL" id="JBHFEH010000017">
    <property type="protein sequence ID" value="KAL2054184.1"/>
    <property type="molecule type" value="Genomic_DNA"/>
</dbReference>
<keyword evidence="3 8" id="KW-0808">Transferase</keyword>
<evidence type="ECO:0000256" key="1">
    <source>
        <dbReference type="ARBA" id="ARBA00012400"/>
    </source>
</evidence>
<evidence type="ECO:0000256" key="3">
    <source>
        <dbReference type="ARBA" id="ARBA00022679"/>
    </source>
</evidence>
<evidence type="ECO:0000256" key="6">
    <source>
        <dbReference type="ARBA" id="ARBA00023027"/>
    </source>
</evidence>
<dbReference type="InterPro" id="IPR028162">
    <property type="entry name" value="Met8_C"/>
</dbReference>
<dbReference type="PROSITE" id="PS00840">
    <property type="entry name" value="SUMT_2"/>
    <property type="match status" value="1"/>
</dbReference>
<comment type="caution">
    <text evidence="12">The sequence shown here is derived from an EMBL/GenBank/DDBJ whole genome shotgun (WGS) entry which is preliminary data.</text>
</comment>
<dbReference type="InterPro" id="IPR014777">
    <property type="entry name" value="4pyrrole_Mease_sub1"/>
</dbReference>
<evidence type="ECO:0000256" key="7">
    <source>
        <dbReference type="ARBA" id="ARBA00023244"/>
    </source>
</evidence>
<dbReference type="PANTHER" id="PTHR45790:SF6">
    <property type="entry name" value="UROPORPHYRINOGEN-III C-METHYLTRANSFERASE"/>
    <property type="match status" value="1"/>
</dbReference>
<proteinExistence type="inferred from homology"/>
<keyword evidence="2 8" id="KW-0489">Methyltransferase</keyword>
<keyword evidence="7" id="KW-0627">Porphyrin biosynthesis</keyword>
<dbReference type="Pfam" id="PF13241">
    <property type="entry name" value="NAD_binding_7"/>
    <property type="match status" value="1"/>
</dbReference>
<evidence type="ECO:0000256" key="4">
    <source>
        <dbReference type="ARBA" id="ARBA00022691"/>
    </source>
</evidence>
<evidence type="ECO:0000256" key="2">
    <source>
        <dbReference type="ARBA" id="ARBA00022603"/>
    </source>
</evidence>
<gene>
    <name evidence="12" type="ORF">ABVK25_005723</name>
</gene>
<dbReference type="Proteomes" id="UP001590951">
    <property type="component" value="Unassembled WGS sequence"/>
</dbReference>
<evidence type="ECO:0000259" key="11">
    <source>
        <dbReference type="Pfam" id="PF14824"/>
    </source>
</evidence>
<dbReference type="InterPro" id="IPR003043">
    <property type="entry name" value="Uropor_MeTrfase_CS"/>
</dbReference>
<dbReference type="InterPro" id="IPR035996">
    <property type="entry name" value="4pyrrol_Methylase_sf"/>
</dbReference>
<comment type="similarity">
    <text evidence="8">Belongs to the precorrin methyltransferase family.</text>
</comment>
<dbReference type="InterPro" id="IPR050161">
    <property type="entry name" value="Siro_Cobalamin_biosynth"/>
</dbReference>
<dbReference type="InterPro" id="IPR006366">
    <property type="entry name" value="CobA/CysG_C"/>
</dbReference>
<dbReference type="EC" id="1.3.1.76" evidence="1"/>
<evidence type="ECO:0000313" key="12">
    <source>
        <dbReference type="EMBL" id="KAL2054184.1"/>
    </source>
</evidence>
<dbReference type="CDD" id="cd11642">
    <property type="entry name" value="SUMT"/>
    <property type="match status" value="1"/>
</dbReference>
<keyword evidence="4" id="KW-0949">S-adenosyl-L-methionine</keyword>
<dbReference type="Gene3D" id="3.40.1010.10">
    <property type="entry name" value="Cobalt-precorrin-4 Transmethylase, Domain 1"/>
    <property type="match status" value="1"/>
</dbReference>
<dbReference type="InterPro" id="IPR000878">
    <property type="entry name" value="4pyrrol_Mease"/>
</dbReference>
<keyword evidence="6" id="KW-0520">NAD</keyword>
<feature type="domain" description="Siroheme synthase central" evidence="11">
    <location>
        <begin position="133"/>
        <end position="159"/>
    </location>
</feature>
<dbReference type="Pfam" id="PF14824">
    <property type="entry name" value="Sirohm_synth_M"/>
    <property type="match status" value="1"/>
</dbReference>
<dbReference type="Gene3D" id="3.30.950.10">
    <property type="entry name" value="Methyltransferase, Cobalt-precorrin-4 Transmethylase, Domain 2"/>
    <property type="match status" value="1"/>
</dbReference>
<keyword evidence="13" id="KW-1185">Reference proteome</keyword>
<dbReference type="Gene3D" id="3.40.50.720">
    <property type="entry name" value="NAD(P)-binding Rossmann-like Domain"/>
    <property type="match status" value="1"/>
</dbReference>
<reference evidence="12 13" key="1">
    <citation type="submission" date="2024-09" db="EMBL/GenBank/DDBJ databases">
        <title>Rethinking Asexuality: The Enigmatic Case of Functional Sexual Genes in Lepraria (Stereocaulaceae).</title>
        <authorList>
            <person name="Doellman M."/>
            <person name="Sun Y."/>
            <person name="Barcenas-Pena A."/>
            <person name="Lumbsch H.T."/>
            <person name="Grewe F."/>
        </authorList>
    </citation>
    <scope>NUCLEOTIDE SEQUENCE [LARGE SCALE GENOMIC DNA]</scope>
    <source>
        <strain evidence="12 13">Grewe 0041</strain>
    </source>
</reference>
<dbReference type="SUPFAM" id="SSF51735">
    <property type="entry name" value="NAD(P)-binding Rossmann-fold domains"/>
    <property type="match status" value="1"/>
</dbReference>
<feature type="domain" description="Tetrapyrrole methylase" evidence="9">
    <location>
        <begin position="281"/>
        <end position="501"/>
    </location>
</feature>
<feature type="domain" description="Siroheme biosynthesis protein Met8 C-terminal" evidence="10">
    <location>
        <begin position="219"/>
        <end position="258"/>
    </location>
</feature>